<protein>
    <submittedName>
        <fullName evidence="2">Uncharacterized protein</fullName>
    </submittedName>
</protein>
<reference evidence="2 3" key="1">
    <citation type="submission" date="2021-03" db="EMBL/GenBank/DDBJ databases">
        <title>Whole genome sequence of Jiella sp. MQZ13P-4.</title>
        <authorList>
            <person name="Tuo L."/>
        </authorList>
    </citation>
    <scope>NUCLEOTIDE SEQUENCE [LARGE SCALE GENOMIC DNA]</scope>
    <source>
        <strain evidence="2 3">MQZ13P-4</strain>
    </source>
</reference>
<dbReference type="EMBL" id="JAFMPY010000008">
    <property type="protein sequence ID" value="MBO0903953.1"/>
    <property type="molecule type" value="Genomic_DNA"/>
</dbReference>
<sequence length="152" mass="17031">MNQTPAPPEPHYNPIFERLVNVDQPMAENLSGMIAYCLYKIAKREWATDFFQRNGRKPNETELDEYLRTWTTTRIAGAEKEADAVLLDFAGSVVDENTPRIREDALRGTFWGSVWTSCLAAFLYTVFLIGAAVILKSAGIDLLSIVQSVRSG</sequence>
<evidence type="ECO:0000313" key="2">
    <source>
        <dbReference type="EMBL" id="MBO0903953.1"/>
    </source>
</evidence>
<proteinExistence type="predicted"/>
<feature type="transmembrane region" description="Helical" evidence="1">
    <location>
        <begin position="114"/>
        <end position="135"/>
    </location>
</feature>
<accession>A0ABS3J4T4</accession>
<comment type="caution">
    <text evidence="2">The sequence shown here is derived from an EMBL/GenBank/DDBJ whole genome shotgun (WGS) entry which is preliminary data.</text>
</comment>
<gene>
    <name evidence="2" type="ORF">J1C47_09890</name>
</gene>
<organism evidence="2 3">
    <name type="scientific">Jiella sonneratiae</name>
    <dbReference type="NCBI Taxonomy" id="2816856"/>
    <lineage>
        <taxon>Bacteria</taxon>
        <taxon>Pseudomonadati</taxon>
        <taxon>Pseudomonadota</taxon>
        <taxon>Alphaproteobacteria</taxon>
        <taxon>Hyphomicrobiales</taxon>
        <taxon>Aurantimonadaceae</taxon>
        <taxon>Jiella</taxon>
    </lineage>
</organism>
<keyword evidence="1" id="KW-0812">Transmembrane</keyword>
<name>A0ABS3J4T4_9HYPH</name>
<keyword evidence="1" id="KW-0472">Membrane</keyword>
<evidence type="ECO:0000313" key="3">
    <source>
        <dbReference type="Proteomes" id="UP000664288"/>
    </source>
</evidence>
<dbReference type="Proteomes" id="UP000664288">
    <property type="component" value="Unassembled WGS sequence"/>
</dbReference>
<keyword evidence="3" id="KW-1185">Reference proteome</keyword>
<keyword evidence="1" id="KW-1133">Transmembrane helix</keyword>
<evidence type="ECO:0000256" key="1">
    <source>
        <dbReference type="SAM" id="Phobius"/>
    </source>
</evidence>